<accession>B4CUQ0</accession>
<evidence type="ECO:0000313" key="3">
    <source>
        <dbReference type="Proteomes" id="UP000005824"/>
    </source>
</evidence>
<dbReference type="InParanoid" id="B4CUQ0"/>
<dbReference type="AlphaFoldDB" id="B4CUQ0"/>
<keyword evidence="3" id="KW-1185">Reference proteome</keyword>
<name>B4CUQ0_9BACT</name>
<evidence type="ECO:0008006" key="4">
    <source>
        <dbReference type="Google" id="ProtNLM"/>
    </source>
</evidence>
<dbReference type="EMBL" id="ABVL01000001">
    <property type="protein sequence ID" value="EDY22288.1"/>
    <property type="molecule type" value="Genomic_DNA"/>
</dbReference>
<evidence type="ECO:0000256" key="1">
    <source>
        <dbReference type="SAM" id="MobiDB-lite"/>
    </source>
</evidence>
<evidence type="ECO:0000313" key="2">
    <source>
        <dbReference type="EMBL" id="EDY22288.1"/>
    </source>
</evidence>
<dbReference type="RefSeq" id="WP_006977740.1">
    <property type="nucleotide sequence ID" value="NZ_ABVL01000001.1"/>
</dbReference>
<dbReference type="Proteomes" id="UP000005824">
    <property type="component" value="Unassembled WGS sequence"/>
</dbReference>
<reference evidence="2 3" key="1">
    <citation type="journal article" date="2011" name="J. Bacteriol.">
        <title>Genome sequence of Chthoniobacter flavus Ellin428, an aerobic heterotrophic soil bacterium.</title>
        <authorList>
            <person name="Kant R."/>
            <person name="van Passel M.W."/>
            <person name="Palva A."/>
            <person name="Lucas S."/>
            <person name="Lapidus A."/>
            <person name="Glavina Del Rio T."/>
            <person name="Dalin E."/>
            <person name="Tice H."/>
            <person name="Bruce D."/>
            <person name="Goodwin L."/>
            <person name="Pitluck S."/>
            <person name="Larimer F.W."/>
            <person name="Land M.L."/>
            <person name="Hauser L."/>
            <person name="Sangwan P."/>
            <person name="de Vos W.M."/>
            <person name="Janssen P.H."/>
            <person name="Smidt H."/>
        </authorList>
    </citation>
    <scope>NUCLEOTIDE SEQUENCE [LARGE SCALE GENOMIC DNA]</scope>
    <source>
        <strain evidence="2 3">Ellin428</strain>
    </source>
</reference>
<organism evidence="2 3">
    <name type="scientific">Chthoniobacter flavus Ellin428</name>
    <dbReference type="NCBI Taxonomy" id="497964"/>
    <lineage>
        <taxon>Bacteria</taxon>
        <taxon>Pseudomonadati</taxon>
        <taxon>Verrucomicrobiota</taxon>
        <taxon>Spartobacteria</taxon>
        <taxon>Chthoniobacterales</taxon>
        <taxon>Chthoniobacteraceae</taxon>
        <taxon>Chthoniobacter</taxon>
    </lineage>
</organism>
<dbReference type="PROSITE" id="PS51257">
    <property type="entry name" value="PROKAR_LIPOPROTEIN"/>
    <property type="match status" value="1"/>
</dbReference>
<sequence length="58" mass="6252" precursor="true">MPKPLLPLLLVVALMSLSGCSLFHRKAPKSSAHIYEGDSPTLRFTDKPEAAGGEVNPY</sequence>
<protein>
    <recommendedName>
        <fullName evidence="4">Lipoprotein</fullName>
    </recommendedName>
</protein>
<gene>
    <name evidence="2" type="ORF">CfE428DRAFT_0413</name>
</gene>
<proteinExistence type="predicted"/>
<feature type="region of interest" description="Disordered" evidence="1">
    <location>
        <begin position="34"/>
        <end position="58"/>
    </location>
</feature>
<comment type="caution">
    <text evidence="2">The sequence shown here is derived from an EMBL/GenBank/DDBJ whole genome shotgun (WGS) entry which is preliminary data.</text>
</comment>